<proteinExistence type="inferred from homology"/>
<dbReference type="PROSITE" id="PS00143">
    <property type="entry name" value="INSULINASE"/>
    <property type="match status" value="1"/>
</dbReference>
<dbReference type="GO" id="GO:0006508">
    <property type="term" value="P:proteolysis"/>
    <property type="evidence" value="ECO:0007669"/>
    <property type="project" value="UniProtKB-KW"/>
</dbReference>
<evidence type="ECO:0000256" key="3">
    <source>
        <dbReference type="RuleBase" id="RU004447"/>
    </source>
</evidence>
<dbReference type="EMBL" id="JACHIA010000002">
    <property type="protein sequence ID" value="MBB6069160.1"/>
    <property type="molecule type" value="Genomic_DNA"/>
</dbReference>
<reference evidence="6 7" key="1">
    <citation type="submission" date="2020-08" db="EMBL/GenBank/DDBJ databases">
        <title>Genomic Encyclopedia of Type Strains, Phase IV (KMG-IV): sequencing the most valuable type-strain genomes for metagenomic binning, comparative biology and taxonomic classification.</title>
        <authorList>
            <person name="Goeker M."/>
        </authorList>
    </citation>
    <scope>NUCLEOTIDE SEQUENCE [LARGE SCALE GENOMIC DNA]</scope>
    <source>
        <strain evidence="6 7">DSM 29007</strain>
    </source>
</reference>
<dbReference type="InterPro" id="IPR011249">
    <property type="entry name" value="Metalloenz_LuxS/M16"/>
</dbReference>
<name>A0A841GQ67_9BACT</name>
<evidence type="ECO:0000259" key="4">
    <source>
        <dbReference type="Pfam" id="PF00675"/>
    </source>
</evidence>
<dbReference type="GO" id="GO:0004222">
    <property type="term" value="F:metalloendopeptidase activity"/>
    <property type="evidence" value="ECO:0007669"/>
    <property type="project" value="InterPro"/>
</dbReference>
<dbReference type="GO" id="GO:0046872">
    <property type="term" value="F:metal ion binding"/>
    <property type="evidence" value="ECO:0007669"/>
    <property type="project" value="InterPro"/>
</dbReference>
<dbReference type="InterPro" id="IPR011765">
    <property type="entry name" value="Pept_M16_N"/>
</dbReference>
<dbReference type="PANTHER" id="PTHR11851:SF49">
    <property type="entry name" value="MITOCHONDRIAL-PROCESSING PEPTIDASE SUBUNIT ALPHA"/>
    <property type="match status" value="1"/>
</dbReference>
<dbReference type="InterPro" id="IPR001431">
    <property type="entry name" value="Pept_M16_Zn_BS"/>
</dbReference>
<comment type="cofactor">
    <cofactor evidence="1">
        <name>Zn(2+)</name>
        <dbReference type="ChEBI" id="CHEBI:29105"/>
    </cofactor>
</comment>
<comment type="similarity">
    <text evidence="2 3">Belongs to the peptidase M16 family.</text>
</comment>
<accession>A0A841GQ67</accession>
<dbReference type="Pfam" id="PF00675">
    <property type="entry name" value="Peptidase_M16"/>
    <property type="match status" value="1"/>
</dbReference>
<dbReference type="InterPro" id="IPR007863">
    <property type="entry name" value="Peptidase_M16_C"/>
</dbReference>
<keyword evidence="6" id="KW-0645">Protease</keyword>
<evidence type="ECO:0000259" key="5">
    <source>
        <dbReference type="Pfam" id="PF05193"/>
    </source>
</evidence>
<dbReference type="Gene3D" id="3.30.830.10">
    <property type="entry name" value="Metalloenzyme, LuxS/M16 peptidase-like"/>
    <property type="match status" value="2"/>
</dbReference>
<feature type="domain" description="Peptidase M16 N-terminal" evidence="4">
    <location>
        <begin position="23"/>
        <end position="159"/>
    </location>
</feature>
<organism evidence="6 7">
    <name type="scientific">Longimicrobium terrae</name>
    <dbReference type="NCBI Taxonomy" id="1639882"/>
    <lineage>
        <taxon>Bacteria</taxon>
        <taxon>Pseudomonadati</taxon>
        <taxon>Gemmatimonadota</taxon>
        <taxon>Longimicrobiia</taxon>
        <taxon>Longimicrobiales</taxon>
        <taxon>Longimicrobiaceae</taxon>
        <taxon>Longimicrobium</taxon>
    </lineage>
</organism>
<dbReference type="Pfam" id="PF05193">
    <property type="entry name" value="Peptidase_M16_C"/>
    <property type="match status" value="1"/>
</dbReference>
<keyword evidence="7" id="KW-1185">Reference proteome</keyword>
<dbReference type="AlphaFoldDB" id="A0A841GQ67"/>
<dbReference type="EC" id="3.4.24.-" evidence="6"/>
<dbReference type="Proteomes" id="UP000582837">
    <property type="component" value="Unassembled WGS sequence"/>
</dbReference>
<dbReference type="RefSeq" id="WP_170038138.1">
    <property type="nucleotide sequence ID" value="NZ_JABDTL010000002.1"/>
</dbReference>
<dbReference type="PANTHER" id="PTHR11851">
    <property type="entry name" value="METALLOPROTEASE"/>
    <property type="match status" value="1"/>
</dbReference>
<evidence type="ECO:0000313" key="6">
    <source>
        <dbReference type="EMBL" id="MBB6069160.1"/>
    </source>
</evidence>
<gene>
    <name evidence="6" type="ORF">HNQ61_000775</name>
</gene>
<dbReference type="InterPro" id="IPR050361">
    <property type="entry name" value="MPP/UQCRC_Complex"/>
</dbReference>
<evidence type="ECO:0000256" key="1">
    <source>
        <dbReference type="ARBA" id="ARBA00001947"/>
    </source>
</evidence>
<sequence>MSTSISSSIRIPSTTRVLGNGLRVVAHQDSGAPIVTVHLMFRAGSRDERPGRTGLAHLLEHLFFEGSQHAPKGHFDDVLERVGGTNNGTTWLDRTNYYETVPTHAVEVPLWLERDRLGFFLPILTGEVLELQRGVVMNERRQVYENRPYGMADERLHELLFPDAHPYSWPTIGYMRDLEQITLDDAREFYQTYYTPGNAVLVFAGDIAPERAFELAEKYLGDLPAGPVLETQPAPPLPASPGGVREEMEDDVSFPRVHQAFAVPGYGTPDWIALDVLAYLLADGDSSRLQRALVRDGRLAQDIDSYLYPTALCGLFGIVGTARSEIEPQALEQAVRQVLDDVIRDGVTEAEVTGAIRRVRRDLVSELATMEERADTLAYAATVLGDADAIHGVLDGYANVTAADVQRVAATYLSPDRAATLVVIPGEEEEDEEVRDAA</sequence>
<keyword evidence="6" id="KW-0378">Hydrolase</keyword>
<dbReference type="SUPFAM" id="SSF63411">
    <property type="entry name" value="LuxS/MPP-like metallohydrolase"/>
    <property type="match status" value="2"/>
</dbReference>
<feature type="domain" description="Peptidase M16 C-terminal" evidence="5">
    <location>
        <begin position="181"/>
        <end position="357"/>
    </location>
</feature>
<evidence type="ECO:0000256" key="2">
    <source>
        <dbReference type="ARBA" id="ARBA00007261"/>
    </source>
</evidence>
<protein>
    <submittedName>
        <fullName evidence="6">Zinc protease</fullName>
        <ecNumber evidence="6">3.4.24.-</ecNumber>
    </submittedName>
</protein>
<evidence type="ECO:0000313" key="7">
    <source>
        <dbReference type="Proteomes" id="UP000582837"/>
    </source>
</evidence>
<comment type="caution">
    <text evidence="6">The sequence shown here is derived from an EMBL/GenBank/DDBJ whole genome shotgun (WGS) entry which is preliminary data.</text>
</comment>